<dbReference type="STRING" id="797516.HMPREF9104_00699"/>
<evidence type="ECO:0000256" key="3">
    <source>
        <dbReference type="ARBA" id="ARBA00023163"/>
    </source>
</evidence>
<dbReference type="EMBL" id="AGRJ01000072">
    <property type="protein sequence ID" value="EHO53134.1"/>
    <property type="molecule type" value="Genomic_DNA"/>
</dbReference>
<dbReference type="PATRIC" id="fig|797516.3.peg.623"/>
<dbReference type="InterPro" id="IPR014710">
    <property type="entry name" value="RmlC-like_jellyroll"/>
</dbReference>
<dbReference type="InterPro" id="IPR009057">
    <property type="entry name" value="Homeodomain-like_sf"/>
</dbReference>
<dbReference type="PANTHER" id="PTHR43280">
    <property type="entry name" value="ARAC-FAMILY TRANSCRIPTIONAL REGULATOR"/>
    <property type="match status" value="1"/>
</dbReference>
<dbReference type="GO" id="GO:0003700">
    <property type="term" value="F:DNA-binding transcription factor activity"/>
    <property type="evidence" value="ECO:0007669"/>
    <property type="project" value="InterPro"/>
</dbReference>
<keyword evidence="3" id="KW-0804">Transcription</keyword>
<keyword evidence="2" id="KW-0238">DNA-binding</keyword>
<accession>H1LDM4</accession>
<evidence type="ECO:0000313" key="5">
    <source>
        <dbReference type="EMBL" id="EHO53134.1"/>
    </source>
</evidence>
<dbReference type="PROSITE" id="PS00041">
    <property type="entry name" value="HTH_ARAC_FAMILY_1"/>
    <property type="match status" value="1"/>
</dbReference>
<comment type="caution">
    <text evidence="5">The sequence shown here is derived from an EMBL/GenBank/DDBJ whole genome shotgun (WGS) entry which is preliminary data.</text>
</comment>
<dbReference type="HOGENOM" id="CLU_000445_88_6_9"/>
<dbReference type="GO" id="GO:0043565">
    <property type="term" value="F:sequence-specific DNA binding"/>
    <property type="evidence" value="ECO:0007669"/>
    <property type="project" value="InterPro"/>
</dbReference>
<dbReference type="AlphaFoldDB" id="H1LDM4"/>
<dbReference type="PROSITE" id="PS01124">
    <property type="entry name" value="HTH_ARAC_FAMILY_2"/>
    <property type="match status" value="1"/>
</dbReference>
<organism evidence="5 6">
    <name type="scientific">Lentilactobacillus kisonensis F0435</name>
    <dbReference type="NCBI Taxonomy" id="797516"/>
    <lineage>
        <taxon>Bacteria</taxon>
        <taxon>Bacillati</taxon>
        <taxon>Bacillota</taxon>
        <taxon>Bacilli</taxon>
        <taxon>Lactobacillales</taxon>
        <taxon>Lactobacillaceae</taxon>
        <taxon>Lentilactobacillus</taxon>
    </lineage>
</organism>
<dbReference type="InterPro" id="IPR003313">
    <property type="entry name" value="AraC-bd"/>
</dbReference>
<proteinExistence type="predicted"/>
<feature type="domain" description="HTH araC/xylS-type" evidence="4">
    <location>
        <begin position="192"/>
        <end position="290"/>
    </location>
</feature>
<evidence type="ECO:0000256" key="1">
    <source>
        <dbReference type="ARBA" id="ARBA00023015"/>
    </source>
</evidence>
<dbReference type="PRINTS" id="PR00032">
    <property type="entry name" value="HTHARAC"/>
</dbReference>
<dbReference type="Pfam" id="PF02311">
    <property type="entry name" value="AraC_binding"/>
    <property type="match status" value="1"/>
</dbReference>
<dbReference type="Proteomes" id="UP000005025">
    <property type="component" value="Unassembled WGS sequence"/>
</dbReference>
<dbReference type="RefSeq" id="WP_008855880.1">
    <property type="nucleotide sequence ID" value="NZ_JH591010.1"/>
</dbReference>
<evidence type="ECO:0000259" key="4">
    <source>
        <dbReference type="PROSITE" id="PS01124"/>
    </source>
</evidence>
<gene>
    <name evidence="5" type="ORF">HMPREF9104_00699</name>
</gene>
<dbReference type="SUPFAM" id="SSF46689">
    <property type="entry name" value="Homeodomain-like"/>
    <property type="match status" value="2"/>
</dbReference>
<dbReference type="InterPro" id="IPR037923">
    <property type="entry name" value="HTH-like"/>
</dbReference>
<dbReference type="SUPFAM" id="SSF51215">
    <property type="entry name" value="Regulatory protein AraC"/>
    <property type="match status" value="1"/>
</dbReference>
<dbReference type="SMART" id="SM00342">
    <property type="entry name" value="HTH_ARAC"/>
    <property type="match status" value="1"/>
</dbReference>
<dbReference type="Pfam" id="PF12833">
    <property type="entry name" value="HTH_18"/>
    <property type="match status" value="1"/>
</dbReference>
<sequence>MKKVHKSKREVDIIGKKVYKFWMNVPFTFFKAGQYSANAGWKHKDIINDGDYELFIVLTGVAYIQIGSERFQLKKHDCLLIPPHVRHVGYQESPDNTNYYWLHFYSSGPVQSSYDSHIDKQKVEVIVPQIFNILNFDRVTILIRQLLDAANERLVVSFTTNYFVSSIVIELCNQYLSQIKGNESELHSTRFELIKNWIRIHSHDDLTVYLVAEHFDITPAYLTRLFKKYEGITTVQFINRAKIQQAKELLLTTEMSIKQIALELGFQSEKYFFRLFKHETQVTPTQFRNSFDKTYLNNLAVDPPIAKPNQIWKNKD</sequence>
<dbReference type="PANTHER" id="PTHR43280:SF2">
    <property type="entry name" value="HTH-TYPE TRANSCRIPTIONAL REGULATOR EXSA"/>
    <property type="match status" value="1"/>
</dbReference>
<dbReference type="Gene3D" id="1.10.10.60">
    <property type="entry name" value="Homeodomain-like"/>
    <property type="match status" value="2"/>
</dbReference>
<evidence type="ECO:0000313" key="6">
    <source>
        <dbReference type="Proteomes" id="UP000005025"/>
    </source>
</evidence>
<evidence type="ECO:0000256" key="2">
    <source>
        <dbReference type="ARBA" id="ARBA00023125"/>
    </source>
</evidence>
<dbReference type="InterPro" id="IPR018062">
    <property type="entry name" value="HTH_AraC-typ_CS"/>
</dbReference>
<protein>
    <submittedName>
        <fullName evidence="5">Transcriptional regulator, AraC family</fullName>
    </submittedName>
</protein>
<name>H1LDM4_9LACO</name>
<reference evidence="5 6" key="1">
    <citation type="submission" date="2011-09" db="EMBL/GenBank/DDBJ databases">
        <authorList>
            <person name="Weinstock G."/>
            <person name="Sodergren E."/>
            <person name="Clifton S."/>
            <person name="Fulton L."/>
            <person name="Fulton B."/>
            <person name="Courtney L."/>
            <person name="Fronick C."/>
            <person name="Harrison M."/>
            <person name="Strong C."/>
            <person name="Farmer C."/>
            <person name="Delahaunty K."/>
            <person name="Markovic C."/>
            <person name="Hall O."/>
            <person name="Minx P."/>
            <person name="Tomlinson C."/>
            <person name="Mitreva M."/>
            <person name="Hou S."/>
            <person name="Chen J."/>
            <person name="Wollam A."/>
            <person name="Pepin K.H."/>
            <person name="Johnson M."/>
            <person name="Bhonagiri V."/>
            <person name="Zhang X."/>
            <person name="Suruliraj S."/>
            <person name="Warren W."/>
            <person name="Chinwalla A."/>
            <person name="Mardis E.R."/>
            <person name="Wilson R.K."/>
        </authorList>
    </citation>
    <scope>NUCLEOTIDE SEQUENCE [LARGE SCALE GENOMIC DNA]</scope>
    <source>
        <strain evidence="5 6">F0435</strain>
    </source>
</reference>
<dbReference type="Gene3D" id="2.60.120.10">
    <property type="entry name" value="Jelly Rolls"/>
    <property type="match status" value="1"/>
</dbReference>
<dbReference type="InterPro" id="IPR018060">
    <property type="entry name" value="HTH_AraC"/>
</dbReference>
<keyword evidence="1" id="KW-0805">Transcription regulation</keyword>
<dbReference type="InterPro" id="IPR020449">
    <property type="entry name" value="Tscrpt_reg_AraC-type_HTH"/>
</dbReference>
<dbReference type="OrthoDB" id="192171at2"/>